<evidence type="ECO:0000313" key="2">
    <source>
        <dbReference type="EMBL" id="CCO94750.1"/>
    </source>
</evidence>
<evidence type="ECO:0000313" key="3">
    <source>
        <dbReference type="Proteomes" id="UP000013111"/>
    </source>
</evidence>
<sequence length="79" mass="8738">MPEPDKGHAARQHRGKQARQLYPLRDGMQHSVLIYPVRRGRCRLQGADGCYCAAALPSHGMSSFCSTGEFNDTSQYATP</sequence>
<proteinExistence type="predicted"/>
<accession>A0A831EUC2</accession>
<dbReference type="Proteomes" id="UP000013111">
    <property type="component" value="Unassembled WGS sequence"/>
</dbReference>
<feature type="region of interest" description="Disordered" evidence="1">
    <location>
        <begin position="1"/>
        <end position="23"/>
    </location>
</feature>
<name>A0A831EUC2_ERWAM</name>
<reference evidence="2 3" key="2">
    <citation type="submission" date="2013-04" db="EMBL/GenBank/DDBJ databases">
        <title>Comparative genomics of 12 strains of Erwinia amylovora identifies a pan-genome with a large conserved core and provides insights into host specificity.</title>
        <authorList>
            <person name="Mann R.A."/>
            <person name="Smits T.H.M."/>
            <person name="Buehlmann A."/>
            <person name="Blom J."/>
            <person name="Goesmann A."/>
            <person name="Frey J.E."/>
            <person name="Plummer K.M."/>
            <person name="Beer S.V."/>
            <person name="Luck J."/>
            <person name="Duffy B."/>
            <person name="Rodoni B."/>
        </authorList>
    </citation>
    <scope>NUCLEOTIDE SEQUENCE [LARGE SCALE GENOMIC DNA]</scope>
    <source>
        <strain evidence="3">CFBP 1232</strain>
    </source>
</reference>
<comment type="caution">
    <text evidence="2">The sequence shown here is derived from an EMBL/GenBank/DDBJ whole genome shotgun (WGS) entry which is preliminary data.</text>
</comment>
<dbReference type="EMBL" id="CAPB01000034">
    <property type="protein sequence ID" value="CCO94750.1"/>
    <property type="molecule type" value="Genomic_DNA"/>
</dbReference>
<gene>
    <name evidence="2" type="ORF">BN437_2840</name>
</gene>
<dbReference type="AlphaFoldDB" id="A0A831EUC2"/>
<organism evidence="2 3">
    <name type="scientific">Erwinia amylovora NBRC 12687 = CFBP 1232</name>
    <dbReference type="NCBI Taxonomy" id="1219359"/>
    <lineage>
        <taxon>Bacteria</taxon>
        <taxon>Pseudomonadati</taxon>
        <taxon>Pseudomonadota</taxon>
        <taxon>Gammaproteobacteria</taxon>
        <taxon>Enterobacterales</taxon>
        <taxon>Erwiniaceae</taxon>
        <taxon>Erwinia</taxon>
    </lineage>
</organism>
<protein>
    <submittedName>
        <fullName evidence="2">Uncharacterized protein</fullName>
    </submittedName>
</protein>
<reference evidence="2 3" key="1">
    <citation type="submission" date="2012-11" db="EMBL/GenBank/DDBJ databases">
        <authorList>
            <person name="Linke B."/>
        </authorList>
    </citation>
    <scope>NUCLEOTIDE SEQUENCE [LARGE SCALE GENOMIC DNA]</scope>
    <source>
        <strain evidence="3">CFBP 1232</strain>
    </source>
</reference>
<evidence type="ECO:0000256" key="1">
    <source>
        <dbReference type="SAM" id="MobiDB-lite"/>
    </source>
</evidence>